<name>A0AAD6T1L6_9AGAR</name>
<reference evidence="2" key="1">
    <citation type="submission" date="2023-03" db="EMBL/GenBank/DDBJ databases">
        <title>Massive genome expansion in bonnet fungi (Mycena s.s.) driven by repeated elements and novel gene families across ecological guilds.</title>
        <authorList>
            <consortium name="Lawrence Berkeley National Laboratory"/>
            <person name="Harder C.B."/>
            <person name="Miyauchi S."/>
            <person name="Viragh M."/>
            <person name="Kuo A."/>
            <person name="Thoen E."/>
            <person name="Andreopoulos B."/>
            <person name="Lu D."/>
            <person name="Skrede I."/>
            <person name="Drula E."/>
            <person name="Henrissat B."/>
            <person name="Morin E."/>
            <person name="Kohler A."/>
            <person name="Barry K."/>
            <person name="LaButti K."/>
            <person name="Morin E."/>
            <person name="Salamov A."/>
            <person name="Lipzen A."/>
            <person name="Mereny Z."/>
            <person name="Hegedus B."/>
            <person name="Baldrian P."/>
            <person name="Stursova M."/>
            <person name="Weitz H."/>
            <person name="Taylor A."/>
            <person name="Grigoriev I.V."/>
            <person name="Nagy L.G."/>
            <person name="Martin F."/>
            <person name="Kauserud H."/>
        </authorList>
    </citation>
    <scope>NUCLEOTIDE SEQUENCE</scope>
    <source>
        <strain evidence="2">CBHHK200</strain>
    </source>
</reference>
<keyword evidence="1" id="KW-1133">Transmembrane helix</keyword>
<feature type="transmembrane region" description="Helical" evidence="1">
    <location>
        <begin position="25"/>
        <end position="48"/>
    </location>
</feature>
<gene>
    <name evidence="2" type="ORF">C8F04DRAFT_389476</name>
</gene>
<dbReference type="Proteomes" id="UP001218188">
    <property type="component" value="Unassembled WGS sequence"/>
</dbReference>
<evidence type="ECO:0000256" key="1">
    <source>
        <dbReference type="SAM" id="Phobius"/>
    </source>
</evidence>
<keyword evidence="3" id="KW-1185">Reference proteome</keyword>
<accession>A0AAD6T1L6</accession>
<keyword evidence="1" id="KW-0812">Transmembrane</keyword>
<organism evidence="2 3">
    <name type="scientific">Mycena alexandri</name>
    <dbReference type="NCBI Taxonomy" id="1745969"/>
    <lineage>
        <taxon>Eukaryota</taxon>
        <taxon>Fungi</taxon>
        <taxon>Dikarya</taxon>
        <taxon>Basidiomycota</taxon>
        <taxon>Agaricomycotina</taxon>
        <taxon>Agaricomycetes</taxon>
        <taxon>Agaricomycetidae</taxon>
        <taxon>Agaricales</taxon>
        <taxon>Marasmiineae</taxon>
        <taxon>Mycenaceae</taxon>
        <taxon>Mycena</taxon>
    </lineage>
</organism>
<evidence type="ECO:0008006" key="4">
    <source>
        <dbReference type="Google" id="ProtNLM"/>
    </source>
</evidence>
<feature type="transmembrane region" description="Helical" evidence="1">
    <location>
        <begin position="104"/>
        <end position="124"/>
    </location>
</feature>
<dbReference type="EMBL" id="JARJCM010000034">
    <property type="protein sequence ID" value="KAJ7038044.1"/>
    <property type="molecule type" value="Genomic_DNA"/>
</dbReference>
<evidence type="ECO:0000313" key="2">
    <source>
        <dbReference type="EMBL" id="KAJ7038044.1"/>
    </source>
</evidence>
<evidence type="ECO:0000313" key="3">
    <source>
        <dbReference type="Proteomes" id="UP001218188"/>
    </source>
</evidence>
<sequence length="134" mass="15092">MASTFHLTPLSAAFVADRVDTLGPWVLGAFTDCMLMGVVFCQAVTFFWTRSPEKTAFQQYCFWLVVFVLVLSALKTCQLIAVVWVQNVHDYADPDVARLRLTTAWWQVSLPLMTGIIGFTVQVTQSLQLPLFLL</sequence>
<comment type="caution">
    <text evidence="2">The sequence shown here is derived from an EMBL/GenBank/DDBJ whole genome shotgun (WGS) entry which is preliminary data.</text>
</comment>
<proteinExistence type="predicted"/>
<feature type="transmembrane region" description="Helical" evidence="1">
    <location>
        <begin position="60"/>
        <end position="84"/>
    </location>
</feature>
<dbReference type="AlphaFoldDB" id="A0AAD6T1L6"/>
<protein>
    <recommendedName>
        <fullName evidence="4">Transmembrane protein</fullName>
    </recommendedName>
</protein>
<keyword evidence="1" id="KW-0472">Membrane</keyword>